<dbReference type="EMBL" id="DRBS01000222">
    <property type="protein sequence ID" value="HDD44351.1"/>
    <property type="molecule type" value="Genomic_DNA"/>
</dbReference>
<organism evidence="2">
    <name type="scientific">Desulfofervidus auxilii</name>
    <dbReference type="NCBI Taxonomy" id="1621989"/>
    <lineage>
        <taxon>Bacteria</taxon>
        <taxon>Pseudomonadati</taxon>
        <taxon>Thermodesulfobacteriota</taxon>
        <taxon>Candidatus Desulfofervidia</taxon>
        <taxon>Candidatus Desulfofervidales</taxon>
        <taxon>Candidatus Desulfofervidaceae</taxon>
        <taxon>Candidatus Desulfofervidus</taxon>
    </lineage>
</organism>
<dbReference type="Gene3D" id="3.40.50.1010">
    <property type="entry name" value="5'-nuclease"/>
    <property type="match status" value="1"/>
</dbReference>
<dbReference type="AlphaFoldDB" id="A0A7C0Y9M2"/>
<sequence length="147" mass="16941">MNYFFDTSALVKHFCKEKGSEVVTKIILESSNIIWISELSILEIFSALYKKYRIGELEEESLKNALEGIRLEIKFFKTEPLSSIIVYEAINLLSTYAKSYNLRTLDSLQLATFNLISEKDWIFVAADEKLCNLVNQIGYNVINPEKI</sequence>
<dbReference type="InterPro" id="IPR002716">
    <property type="entry name" value="PIN_dom"/>
</dbReference>
<dbReference type="Proteomes" id="UP000886289">
    <property type="component" value="Unassembled WGS sequence"/>
</dbReference>
<dbReference type="SUPFAM" id="SSF88723">
    <property type="entry name" value="PIN domain-like"/>
    <property type="match status" value="1"/>
</dbReference>
<proteinExistence type="predicted"/>
<protein>
    <submittedName>
        <fullName evidence="2">PIN domain-containing protein</fullName>
    </submittedName>
</protein>
<feature type="domain" description="PIN" evidence="1">
    <location>
        <begin position="3"/>
        <end position="130"/>
    </location>
</feature>
<accession>A0A7C0Y9M2</accession>
<dbReference type="Pfam" id="PF01850">
    <property type="entry name" value="PIN"/>
    <property type="match status" value="1"/>
</dbReference>
<name>A0A7C0Y9M2_DESA2</name>
<evidence type="ECO:0000313" key="2">
    <source>
        <dbReference type="EMBL" id="HDD44351.1"/>
    </source>
</evidence>
<evidence type="ECO:0000259" key="1">
    <source>
        <dbReference type="Pfam" id="PF01850"/>
    </source>
</evidence>
<dbReference type="InterPro" id="IPR029060">
    <property type="entry name" value="PIN-like_dom_sf"/>
</dbReference>
<dbReference type="CDD" id="cd09874">
    <property type="entry name" value="PIN_MT3492-like"/>
    <property type="match status" value="1"/>
</dbReference>
<comment type="caution">
    <text evidence="2">The sequence shown here is derived from an EMBL/GenBank/DDBJ whole genome shotgun (WGS) entry which is preliminary data.</text>
</comment>
<reference evidence="2" key="1">
    <citation type="journal article" date="2020" name="mSystems">
        <title>Genome- and Community-Level Interaction Insights into Carbon Utilization and Element Cycling Functions of Hydrothermarchaeota in Hydrothermal Sediment.</title>
        <authorList>
            <person name="Zhou Z."/>
            <person name="Liu Y."/>
            <person name="Xu W."/>
            <person name="Pan J."/>
            <person name="Luo Z.H."/>
            <person name="Li M."/>
        </authorList>
    </citation>
    <scope>NUCLEOTIDE SEQUENCE [LARGE SCALE GENOMIC DNA]</scope>
    <source>
        <strain evidence="2">HyVt-233</strain>
    </source>
</reference>
<gene>
    <name evidence="2" type="ORF">ENG63_05780</name>
</gene>